<comment type="caution">
    <text evidence="1">The sequence shown here is derived from an EMBL/GenBank/DDBJ whole genome shotgun (WGS) entry which is preliminary data.</text>
</comment>
<name>A0A1M2VLN7_TRAPU</name>
<dbReference type="EMBL" id="MNAD01001041">
    <property type="protein sequence ID" value="OJT08519.1"/>
    <property type="molecule type" value="Genomic_DNA"/>
</dbReference>
<protein>
    <submittedName>
        <fullName evidence="1">Uncharacterized protein</fullName>
    </submittedName>
</protein>
<reference evidence="1 2" key="1">
    <citation type="submission" date="2016-10" db="EMBL/GenBank/DDBJ databases">
        <title>Genome sequence of the basidiomycete white-rot fungus Trametes pubescens.</title>
        <authorList>
            <person name="Makela M.R."/>
            <person name="Granchi Z."/>
            <person name="Peng M."/>
            <person name="De Vries R.P."/>
            <person name="Grigoriev I."/>
            <person name="Riley R."/>
            <person name="Hilden K."/>
        </authorList>
    </citation>
    <scope>NUCLEOTIDE SEQUENCE [LARGE SCALE GENOMIC DNA]</scope>
    <source>
        <strain evidence="1 2">FBCC735</strain>
    </source>
</reference>
<sequence>MHLWAVEFFDRIDSTETIQYSVRGRGIGLLQEGYTITVNNDHIGDMLRAHLGVVIGIFSCRRIEYVGTVCPYCLFFVVVINEPCIYRWNVGPSRDDTSVSVAFQGLQQDTSRVDMPQLWETQN</sequence>
<keyword evidence="2" id="KW-1185">Reference proteome</keyword>
<evidence type="ECO:0000313" key="2">
    <source>
        <dbReference type="Proteomes" id="UP000184267"/>
    </source>
</evidence>
<dbReference type="AlphaFoldDB" id="A0A1M2VLN7"/>
<accession>A0A1M2VLN7</accession>
<evidence type="ECO:0000313" key="1">
    <source>
        <dbReference type="EMBL" id="OJT08519.1"/>
    </source>
</evidence>
<organism evidence="1 2">
    <name type="scientific">Trametes pubescens</name>
    <name type="common">White-rot fungus</name>
    <dbReference type="NCBI Taxonomy" id="154538"/>
    <lineage>
        <taxon>Eukaryota</taxon>
        <taxon>Fungi</taxon>
        <taxon>Dikarya</taxon>
        <taxon>Basidiomycota</taxon>
        <taxon>Agaricomycotina</taxon>
        <taxon>Agaricomycetes</taxon>
        <taxon>Polyporales</taxon>
        <taxon>Polyporaceae</taxon>
        <taxon>Trametes</taxon>
    </lineage>
</organism>
<gene>
    <name evidence="1" type="ORF">TRAPUB_593</name>
</gene>
<dbReference type="Proteomes" id="UP000184267">
    <property type="component" value="Unassembled WGS sequence"/>
</dbReference>
<proteinExistence type="predicted"/>